<gene>
    <name evidence="3" type="ORF">F503_01578</name>
</gene>
<keyword evidence="2" id="KW-0812">Transmembrane</keyword>
<sequence>MLVSQPTSAGAFPSQCVSTVTSGQTLTHVTSQGLANAAVVFEVMTTLALVYAIPANGFIVATSGASTPTAAVTTPESASTPASTSTSASIPTTASTSSTTPPGVYAGIAVGFIAGLAVLGLATWLCFRRRRTQQQQQRHELMGWERHFFSKQIAR</sequence>
<dbReference type="Proteomes" id="UP000016923">
    <property type="component" value="Unassembled WGS sequence"/>
</dbReference>
<reference evidence="3 4" key="1">
    <citation type="journal article" date="2013" name="BMC Genomics">
        <title>The genome and transcriptome of the pine saprophyte Ophiostoma piceae, and a comparison with the bark beetle-associated pine pathogen Grosmannia clavigera.</title>
        <authorList>
            <person name="Haridas S."/>
            <person name="Wang Y."/>
            <person name="Lim L."/>
            <person name="Massoumi Alamouti S."/>
            <person name="Jackman S."/>
            <person name="Docking R."/>
            <person name="Robertson G."/>
            <person name="Birol I."/>
            <person name="Bohlmann J."/>
            <person name="Breuil C."/>
        </authorList>
    </citation>
    <scope>NUCLEOTIDE SEQUENCE [LARGE SCALE GENOMIC DNA]</scope>
    <source>
        <strain evidence="3 4">UAMH 11346</strain>
    </source>
</reference>
<dbReference type="OMA" id="HELMGWE"/>
<name>S3BR08_OPHP1</name>
<keyword evidence="4" id="KW-1185">Reference proteome</keyword>
<keyword evidence="2" id="KW-1133">Transmembrane helix</keyword>
<evidence type="ECO:0000313" key="3">
    <source>
        <dbReference type="EMBL" id="EPE02837.1"/>
    </source>
</evidence>
<evidence type="ECO:0008006" key="5">
    <source>
        <dbReference type="Google" id="ProtNLM"/>
    </source>
</evidence>
<accession>S3BR08</accession>
<dbReference type="VEuPathDB" id="FungiDB:F503_01578"/>
<feature type="region of interest" description="Disordered" evidence="1">
    <location>
        <begin position="69"/>
        <end position="99"/>
    </location>
</feature>
<dbReference type="HOGENOM" id="CLU_1696046_0_0_1"/>
<dbReference type="EMBL" id="KE148173">
    <property type="protein sequence ID" value="EPE02837.1"/>
    <property type="molecule type" value="Genomic_DNA"/>
</dbReference>
<feature type="transmembrane region" description="Helical" evidence="2">
    <location>
        <begin position="104"/>
        <end position="127"/>
    </location>
</feature>
<organism evidence="3 4">
    <name type="scientific">Ophiostoma piceae (strain UAMH 11346)</name>
    <name type="common">Sap stain fungus</name>
    <dbReference type="NCBI Taxonomy" id="1262450"/>
    <lineage>
        <taxon>Eukaryota</taxon>
        <taxon>Fungi</taxon>
        <taxon>Dikarya</taxon>
        <taxon>Ascomycota</taxon>
        <taxon>Pezizomycotina</taxon>
        <taxon>Sordariomycetes</taxon>
        <taxon>Sordariomycetidae</taxon>
        <taxon>Ophiostomatales</taxon>
        <taxon>Ophiostomataceae</taxon>
        <taxon>Ophiostoma</taxon>
    </lineage>
</organism>
<evidence type="ECO:0000256" key="1">
    <source>
        <dbReference type="SAM" id="MobiDB-lite"/>
    </source>
</evidence>
<evidence type="ECO:0000313" key="4">
    <source>
        <dbReference type="Proteomes" id="UP000016923"/>
    </source>
</evidence>
<protein>
    <recommendedName>
        <fullName evidence="5">Transmembrane protein</fullName>
    </recommendedName>
</protein>
<dbReference type="AlphaFoldDB" id="S3BR08"/>
<dbReference type="OrthoDB" id="4497263at2759"/>
<proteinExistence type="predicted"/>
<evidence type="ECO:0000256" key="2">
    <source>
        <dbReference type="SAM" id="Phobius"/>
    </source>
</evidence>
<keyword evidence="2" id="KW-0472">Membrane</keyword>
<dbReference type="STRING" id="1262450.S3BR08"/>